<dbReference type="InterPro" id="IPR027903">
    <property type="entry name" value="DUF4566"/>
</dbReference>
<name>A0A1S3I4J3_LINAN</name>
<evidence type="ECO:0000313" key="1">
    <source>
        <dbReference type="Proteomes" id="UP000085678"/>
    </source>
</evidence>
<gene>
    <name evidence="2" type="primary">LOC106160645</name>
</gene>
<dbReference type="GeneID" id="106160645"/>
<organism evidence="1 2">
    <name type="scientific">Lingula anatina</name>
    <name type="common">Brachiopod</name>
    <name type="synonym">Lingula unguis</name>
    <dbReference type="NCBI Taxonomy" id="7574"/>
    <lineage>
        <taxon>Eukaryota</taxon>
        <taxon>Metazoa</taxon>
        <taxon>Spiralia</taxon>
        <taxon>Lophotrochozoa</taxon>
        <taxon>Brachiopoda</taxon>
        <taxon>Linguliformea</taxon>
        <taxon>Lingulata</taxon>
        <taxon>Lingulida</taxon>
        <taxon>Linguloidea</taxon>
        <taxon>Lingulidae</taxon>
        <taxon>Lingula</taxon>
    </lineage>
</organism>
<dbReference type="InParanoid" id="A0A1S3I4J3"/>
<keyword evidence="1" id="KW-1185">Reference proteome</keyword>
<dbReference type="OrthoDB" id="9860094at2759"/>
<dbReference type="OMA" id="SMFLFVD"/>
<reference evidence="2" key="1">
    <citation type="submission" date="2025-08" db="UniProtKB">
        <authorList>
            <consortium name="RefSeq"/>
        </authorList>
    </citation>
    <scope>IDENTIFICATION</scope>
    <source>
        <tissue evidence="2">Gonads</tissue>
    </source>
</reference>
<evidence type="ECO:0000313" key="2">
    <source>
        <dbReference type="RefSeq" id="XP_013392756.1"/>
    </source>
</evidence>
<accession>A0A1S3I4J3</accession>
<sequence>MGDPHTRRSAAVNRLRSQLRKKRESLADQFDFKMFMIFHFKDKKKKPAVFEMAEVVPVMTNNYEESILRGVKEEGYSYESSIELLEKDVVQLHSPRWQSMRKDVLGCTTEMDFFLWPRNDLQSIQCLLFSRWKGENDLAFKPLKVDFIFECIEYEKQLLRLVSGKEKTGLIISNPSQSMFLFVDRYPVETQKNKAIVFKLSSACLYLPQDQLTHWGPGAVGEIMEPYLS</sequence>
<dbReference type="Pfam" id="PF15130">
    <property type="entry name" value="DUF4566"/>
    <property type="match status" value="1"/>
</dbReference>
<dbReference type="STRING" id="7574.A0A1S3I4J3"/>
<dbReference type="RefSeq" id="XP_013392756.1">
    <property type="nucleotide sequence ID" value="XM_013537302.1"/>
</dbReference>
<dbReference type="KEGG" id="lak:106160645"/>
<proteinExistence type="predicted"/>
<protein>
    <submittedName>
        <fullName evidence="2">Uncharacterized protein C6orf62 homolog</fullName>
    </submittedName>
</protein>
<dbReference type="Proteomes" id="UP000085678">
    <property type="component" value="Unplaced"/>
</dbReference>
<dbReference type="AlphaFoldDB" id="A0A1S3I4J3"/>